<accession>A0A6G1MLH4</accession>
<dbReference type="Proteomes" id="UP000483672">
    <property type="component" value="Unassembled WGS sequence"/>
</dbReference>
<evidence type="ECO:0000313" key="10">
    <source>
        <dbReference type="Proteomes" id="UP000614610"/>
    </source>
</evidence>
<evidence type="ECO:0000313" key="8">
    <source>
        <dbReference type="Proteomes" id="UP000479691"/>
    </source>
</evidence>
<dbReference type="GO" id="GO:0032259">
    <property type="term" value="P:methylation"/>
    <property type="evidence" value="ECO:0007669"/>
    <property type="project" value="UniProtKB-KW"/>
</dbReference>
<dbReference type="OrthoDB" id="276151at2759"/>
<dbReference type="CDD" id="cd02440">
    <property type="entry name" value="AdoMet_MTases"/>
    <property type="match status" value="1"/>
</dbReference>
<keyword evidence="3" id="KW-0808">Transferase</keyword>
<dbReference type="Proteomes" id="UP000479691">
    <property type="component" value="Unassembled WGS sequence"/>
</dbReference>
<evidence type="ECO:0000256" key="3">
    <source>
        <dbReference type="ARBA" id="ARBA00022679"/>
    </source>
</evidence>
<dbReference type="EMBL" id="WIWT01000026">
    <property type="protein sequence ID" value="KAF3213179.1"/>
    <property type="molecule type" value="Genomic_DNA"/>
</dbReference>
<sequence>MSGPGRLLNHFQDRPRQDQIDGWSSLWDADESGLWDRGKPSPALIDFVECYGQNILHGTKRDGRRLKALVPGCGRGYEVIMLALHGFDACGLEASSKAVDIAKEYADSQLKSPDPGFYGEKRSEYVRGSAKFVLGDFFQKDWETDCGIEGDDKFDLIYDYTFLCALLPEMRFDWARRMKDLLKPGGVLVCLEFPLWKDHQSAGPPWGLDGVYWNLLAEGKDGILTSAPAFATEDGTDLKGPFTRLVYYKPDRSYDQGRGTDMMSIWRPAS</sequence>
<comment type="caution">
    <text evidence="6">The sequence shown here is derived from an EMBL/GenBank/DDBJ whole genome shotgun (WGS) entry which is preliminary data.</text>
</comment>
<keyword evidence="4" id="KW-0949">S-adenosyl-L-methionine</keyword>
<dbReference type="EMBL" id="WIPF01000008">
    <property type="protein sequence ID" value="KAF3230313.1"/>
    <property type="molecule type" value="Genomic_DNA"/>
</dbReference>
<evidence type="ECO:0000313" key="6">
    <source>
        <dbReference type="EMBL" id="KAF3213179.1"/>
    </source>
</evidence>
<dbReference type="Pfam" id="PF05724">
    <property type="entry name" value="TPMT"/>
    <property type="match status" value="1"/>
</dbReference>
<dbReference type="SUPFAM" id="SSF53335">
    <property type="entry name" value="S-adenosyl-L-methionine-dependent methyltransferases"/>
    <property type="match status" value="1"/>
</dbReference>
<organism evidence="6 10">
    <name type="scientific">Orbilia oligospora</name>
    <name type="common">Nematode-trapping fungus</name>
    <name type="synonym">Arthrobotrys oligospora</name>
    <dbReference type="NCBI Taxonomy" id="2813651"/>
    <lineage>
        <taxon>Eukaryota</taxon>
        <taxon>Fungi</taxon>
        <taxon>Dikarya</taxon>
        <taxon>Ascomycota</taxon>
        <taxon>Pezizomycotina</taxon>
        <taxon>Orbiliomycetes</taxon>
        <taxon>Orbiliales</taxon>
        <taxon>Orbiliaceae</taxon>
        <taxon>Orbilia</taxon>
    </lineage>
</organism>
<evidence type="ECO:0000313" key="5">
    <source>
        <dbReference type="EMBL" id="KAF3178306.1"/>
    </source>
</evidence>
<dbReference type="EMBL" id="JAABOE010000041">
    <property type="protein sequence ID" value="KAF3178306.1"/>
    <property type="molecule type" value="Genomic_DNA"/>
</dbReference>
<proteinExistence type="predicted"/>
<dbReference type="InterPro" id="IPR008854">
    <property type="entry name" value="TPMT"/>
</dbReference>
<dbReference type="InterPro" id="IPR029063">
    <property type="entry name" value="SAM-dependent_MTases_sf"/>
</dbReference>
<dbReference type="Proteomes" id="UP000614610">
    <property type="component" value="Unassembled WGS sequence"/>
</dbReference>
<dbReference type="PROSITE" id="PS51585">
    <property type="entry name" value="SAM_MT_TPMT"/>
    <property type="match status" value="1"/>
</dbReference>
<evidence type="ECO:0008006" key="11">
    <source>
        <dbReference type="Google" id="ProtNLM"/>
    </source>
</evidence>
<dbReference type="PANTHER" id="PTHR32183">
    <property type="match status" value="1"/>
</dbReference>
<gene>
    <name evidence="7" type="ORF">TWF191_010199</name>
    <name evidence="6" type="ORF">TWF679_005405</name>
    <name evidence="5" type="ORF">TWF788_007485</name>
</gene>
<dbReference type="GO" id="GO:0008757">
    <property type="term" value="F:S-adenosylmethionine-dependent methyltransferase activity"/>
    <property type="evidence" value="ECO:0007669"/>
    <property type="project" value="InterPro"/>
</dbReference>
<evidence type="ECO:0000256" key="4">
    <source>
        <dbReference type="ARBA" id="ARBA00022691"/>
    </source>
</evidence>
<dbReference type="AlphaFoldDB" id="A0A6G1MLH4"/>
<protein>
    <recommendedName>
        <fullName evidence="11">S-adenosyl-L-methionine-dependent methyltransferase</fullName>
    </recommendedName>
</protein>
<dbReference type="PANTHER" id="PTHR32183:SF6">
    <property type="entry name" value="CYSTEINE SULFINATE DESULFINASE_CYSTEINE DESULFURASE AND RELATED ENZYMES"/>
    <property type="match status" value="1"/>
</dbReference>
<evidence type="ECO:0000256" key="1">
    <source>
        <dbReference type="ARBA" id="ARBA00022553"/>
    </source>
</evidence>
<evidence type="ECO:0000256" key="2">
    <source>
        <dbReference type="ARBA" id="ARBA00022603"/>
    </source>
</evidence>
<evidence type="ECO:0000313" key="9">
    <source>
        <dbReference type="Proteomes" id="UP000483672"/>
    </source>
</evidence>
<keyword evidence="2" id="KW-0489">Methyltransferase</keyword>
<evidence type="ECO:0000313" key="7">
    <source>
        <dbReference type="EMBL" id="KAF3230313.1"/>
    </source>
</evidence>
<reference evidence="8 9" key="1">
    <citation type="submission" date="2019-06" db="EMBL/GenBank/DDBJ databases">
        <authorList>
            <person name="Palmer J.M."/>
        </authorList>
    </citation>
    <scope>NUCLEOTIDE SEQUENCE</scope>
    <source>
        <strain evidence="7 9">TWF191</strain>
        <strain evidence="6">TWF679</strain>
        <strain evidence="5 8">TWF788</strain>
    </source>
</reference>
<dbReference type="Gene3D" id="3.40.50.150">
    <property type="entry name" value="Vaccinia Virus protein VP39"/>
    <property type="match status" value="1"/>
</dbReference>
<name>A0A6G1MLH4_ORBOL</name>
<keyword evidence="1" id="KW-0597">Phosphoprotein</keyword>